<dbReference type="InterPro" id="IPR001128">
    <property type="entry name" value="Cyt_P450"/>
</dbReference>
<feature type="domain" description="Mmc1 C-terminal" evidence="11">
    <location>
        <begin position="386"/>
        <end position="609"/>
    </location>
</feature>
<dbReference type="Gene3D" id="1.10.630.10">
    <property type="entry name" value="Cytochrome P450"/>
    <property type="match status" value="1"/>
</dbReference>
<keyword evidence="7 10" id="KW-0472">Membrane</keyword>
<organism evidence="12 13">
    <name type="scientific">Carpinus fangiana</name>
    <dbReference type="NCBI Taxonomy" id="176857"/>
    <lineage>
        <taxon>Eukaryota</taxon>
        <taxon>Viridiplantae</taxon>
        <taxon>Streptophyta</taxon>
        <taxon>Embryophyta</taxon>
        <taxon>Tracheophyta</taxon>
        <taxon>Spermatophyta</taxon>
        <taxon>Magnoliopsida</taxon>
        <taxon>eudicotyledons</taxon>
        <taxon>Gunneridae</taxon>
        <taxon>Pentapetalae</taxon>
        <taxon>rosids</taxon>
        <taxon>fabids</taxon>
        <taxon>Fagales</taxon>
        <taxon>Betulaceae</taxon>
        <taxon>Carpinus</taxon>
    </lineage>
</organism>
<feature type="region of interest" description="Disordered" evidence="9">
    <location>
        <begin position="1039"/>
        <end position="1081"/>
    </location>
</feature>
<feature type="transmembrane region" description="Helical" evidence="10">
    <location>
        <begin position="560"/>
        <end position="584"/>
    </location>
</feature>
<dbReference type="Pfam" id="PF23868">
    <property type="entry name" value="Mmc1_C"/>
    <property type="match status" value="1"/>
</dbReference>
<feature type="compositionally biased region" description="Basic and acidic residues" evidence="9">
    <location>
        <begin position="1039"/>
        <end position="1066"/>
    </location>
</feature>
<dbReference type="PRINTS" id="PR00385">
    <property type="entry name" value="P450"/>
</dbReference>
<evidence type="ECO:0000256" key="6">
    <source>
        <dbReference type="ARBA" id="ARBA00023004"/>
    </source>
</evidence>
<feature type="transmembrane region" description="Helical" evidence="10">
    <location>
        <begin position="1298"/>
        <end position="1325"/>
    </location>
</feature>
<dbReference type="GO" id="GO:0016020">
    <property type="term" value="C:membrane"/>
    <property type="evidence" value="ECO:0007669"/>
    <property type="project" value="UniProtKB-SubCell"/>
</dbReference>
<dbReference type="PRINTS" id="PR00463">
    <property type="entry name" value="EP450I"/>
</dbReference>
<gene>
    <name evidence="12" type="ORF">FH972_024560</name>
</gene>
<name>A0A5N6KYT8_9ROSI</name>
<dbReference type="Proteomes" id="UP000327013">
    <property type="component" value="Unassembled WGS sequence"/>
</dbReference>
<feature type="transmembrane region" description="Helical" evidence="10">
    <location>
        <begin position="869"/>
        <end position="893"/>
    </location>
</feature>
<evidence type="ECO:0000256" key="7">
    <source>
        <dbReference type="ARBA" id="ARBA00023136"/>
    </source>
</evidence>
<dbReference type="PANTHER" id="PTHR38644:SF1">
    <property type="entry name" value="EXPRESSED PROTEIN"/>
    <property type="match status" value="1"/>
</dbReference>
<keyword evidence="4 10" id="KW-1133">Transmembrane helix</keyword>
<accession>A0A5N6KYT8</accession>
<dbReference type="Pfam" id="PF23867">
    <property type="entry name" value="Mmc1_N"/>
    <property type="match status" value="1"/>
</dbReference>
<evidence type="ECO:0000256" key="2">
    <source>
        <dbReference type="ARBA" id="ARBA00022692"/>
    </source>
</evidence>
<evidence type="ECO:0000256" key="9">
    <source>
        <dbReference type="SAM" id="MobiDB-lite"/>
    </source>
</evidence>
<evidence type="ECO:0000256" key="10">
    <source>
        <dbReference type="SAM" id="Phobius"/>
    </source>
</evidence>
<dbReference type="GO" id="GO:1902181">
    <property type="term" value="P:verruculogen biosynthetic process"/>
    <property type="evidence" value="ECO:0007669"/>
    <property type="project" value="UniProtKB-ARBA"/>
</dbReference>
<feature type="binding site" description="axial binding residue" evidence="8">
    <location>
        <position position="1723"/>
    </location>
    <ligand>
        <name>heme</name>
        <dbReference type="ChEBI" id="CHEBI:30413"/>
    </ligand>
    <ligandPart>
        <name>Fe</name>
        <dbReference type="ChEBI" id="CHEBI:18248"/>
    </ligandPart>
</feature>
<keyword evidence="5" id="KW-0560">Oxidoreductase</keyword>
<evidence type="ECO:0000256" key="3">
    <source>
        <dbReference type="ARBA" id="ARBA00022723"/>
    </source>
</evidence>
<evidence type="ECO:0000256" key="5">
    <source>
        <dbReference type="ARBA" id="ARBA00023002"/>
    </source>
</evidence>
<evidence type="ECO:0000256" key="4">
    <source>
        <dbReference type="ARBA" id="ARBA00022989"/>
    </source>
</evidence>
<sequence length="1780" mass="194962">MPSRPLLAHLRAITRQTTGIQRTVCPSCQFTSLLRQYRVRSSSSRQIRRNASTLSSSTAVNASKDIPPELEKLHSAVGRLQKDAPNYVNISRLQLALRSLENNNPVIRVAVLGLQSNRAARQLARLLVTDVLGAEGAWERQLVEAGKADTRSFILRYGNEEDLPPPNALVSTLHIPSPLLHSFSLEILISSLNLDPTSSEGPNNYHGLKSTALVPLAETQSSFSGQVSFVRYPVHRALIVAEGLGGALALGKCSGVSAQADVLEDDTVKLALQLPALAQEDVEHRQESAITVLDIAKAAEGIALFRQSNTNGVAYERAWYASGLPALTEWLFPRGTGPSSTLRAAVLNLVDSLLDETTQSILRDDTAHLSQLTTTRVPDTVRQPLHSALSAWATASHTELQSSLEKAFVSEPWHKLKWYKLFWRVDDVGMLLSELLERAWLVQAEKGVIFLAGRGAEAGIYREEEADSALAEVLSDDALLGERDMAIKPLETTTTDPEEVEALRAAAEASKPTAVTPWPKTIPLARQHLGLTTIPPLQSLAQSLIVQTLSLTTSSTALSALIYLSLPSVSLFEAGAVGALGLVYSLRRMQKKWEGARSEWQVGLRERGRIVLRGTEEGMREALERSGDETGRKGHGAVDVGVQDRRLAREAVTRVRKGQDYPFPLYGLCADRYPCYVRSPRCALVKFESLVDTLLLAAMKQAADEVKQNARWPLHHDSAARPPRRRTQVIAPLPHLRRAPLAAGMAVLDHGIGHVVAVAVAVDDLPAAVGRLVLGLDLGRTVGAIATGLDLVLVRELLGRLGVVGGDDVAVAGGVAALFGWEVMVVCGGVGVLGVVVEGNVLVVVWRGVDGIMAVRSEGRVAVMGVRGVAVVGVMSVAVVVVLSVTLLVWVGVTRARNRVIVDMGRLWECMWVRRVWDAIAWWILVDAVADDWKMCRVLRFPRISTIAMIRLLLTIKDRSPWVKRVRKESAVERGAPNDLGKRQKEKQMGRHMAAGTSKHQGKSRMQKWMESLQRSIGLPEDYMKSAVVSIDAGQDATVEHSEAASSRADAKHAGAKRDALRDARFPSRPSAPARTSYPDWRGWQHSTAKRRTLPISYSLVRGSWVEDMSFRSSIEVMLGRKGESLRGLSSLLADDYCSCQCAVAGLASGVQQPHMRLLAPDPALRPGQQLLEESTEVIGVHFAEFTEHLHWYWQRLHHIQDGVGQVKDILTASHALITRVLGPLRCTESKLATNISMAVDYTALAAASAIFGVFSHLGYFIHGEKDLNSRTYVALWTSFQALGFAGLVRLGEQSLGASVAIMSTGSAAWLCGVFSSMVIYRLFFHRLRSFPGPRSWAITKFTHFFTNASDFYGYKHLHALHEKHGAFVRTGPCEISIIDPAAPALVLGPGSKCTKAVWYDMGKPLMSMHQVRSKALHDKRRRVWDHGFGAKALRDYENRVIGYAEQLMENMKSYGGQALNASKWFNYYSFDVMGDLAFGQPFDMLTKGQTHFAIDLLQKGMEALAFAGTVPWFFYILSAIPGIGADYHTFIRWCDDQVTRRQAMKVPTKDIMSWLLAAPPMSANAVDNRMWLTGDSRLIIVAGSDTTASTLTFALYELLRNPAVLARLRDELTPLLAGLAPDATAVALQKATLLNAVIDETLRLHPPVPSGVLRNAPPEGITVNGTFVPGGVTISMPLYSLQRSAAAYARPDEFVPERWTTQPELVRVKGAFAPFSMGPYGCVGKGLALMELRTVLSMLVTRFDIGFAEGEDGRALVEESTDHFTMVLKDLMVVCRPRA</sequence>
<dbReference type="Pfam" id="PF00067">
    <property type="entry name" value="p450"/>
    <property type="match status" value="1"/>
</dbReference>
<feature type="region of interest" description="Disordered" evidence="9">
    <location>
        <begin position="973"/>
        <end position="1005"/>
    </location>
</feature>
<comment type="caution">
    <text evidence="12">The sequence shown here is derived from an EMBL/GenBank/DDBJ whole genome shotgun (WGS) entry which is preliminary data.</text>
</comment>
<evidence type="ECO:0000256" key="1">
    <source>
        <dbReference type="ARBA" id="ARBA00004370"/>
    </source>
</evidence>
<evidence type="ECO:0000256" key="8">
    <source>
        <dbReference type="PIRSR" id="PIRSR602401-1"/>
    </source>
</evidence>
<evidence type="ECO:0000313" key="13">
    <source>
        <dbReference type="Proteomes" id="UP000327013"/>
    </source>
</evidence>
<dbReference type="PANTHER" id="PTHR38644">
    <property type="entry name" value="EXPRESSED PROTEIN"/>
    <property type="match status" value="1"/>
</dbReference>
<dbReference type="GO" id="GO:0016705">
    <property type="term" value="F:oxidoreductase activity, acting on paired donors, with incorporation or reduction of molecular oxygen"/>
    <property type="evidence" value="ECO:0007669"/>
    <property type="project" value="InterPro"/>
</dbReference>
<comment type="subcellular location">
    <subcellularLocation>
        <location evidence="1">Membrane</location>
    </subcellularLocation>
</comment>
<evidence type="ECO:0000259" key="11">
    <source>
        <dbReference type="Pfam" id="PF23868"/>
    </source>
</evidence>
<dbReference type="GO" id="GO:0005506">
    <property type="term" value="F:iron ion binding"/>
    <property type="evidence" value="ECO:0007669"/>
    <property type="project" value="InterPro"/>
</dbReference>
<dbReference type="SUPFAM" id="SSF48264">
    <property type="entry name" value="Cytochrome P450"/>
    <property type="match status" value="1"/>
</dbReference>
<dbReference type="InterPro" id="IPR036396">
    <property type="entry name" value="Cyt_P450_sf"/>
</dbReference>
<protein>
    <recommendedName>
        <fullName evidence="11">Mmc1 C-terminal domain-containing protein</fullName>
    </recommendedName>
</protein>
<keyword evidence="6 8" id="KW-0408">Iron</keyword>
<dbReference type="InterPro" id="IPR002401">
    <property type="entry name" value="Cyt_P450_E_grp-I"/>
</dbReference>
<feature type="transmembrane region" description="Helical" evidence="10">
    <location>
        <begin position="1242"/>
        <end position="1262"/>
    </location>
</feature>
<feature type="compositionally biased region" description="Basic and acidic residues" evidence="9">
    <location>
        <begin position="980"/>
        <end position="989"/>
    </location>
</feature>
<dbReference type="FunFam" id="1.10.630.10:FF:000063">
    <property type="entry name" value="Cytochrome P450 monooxygenase"/>
    <property type="match status" value="1"/>
</dbReference>
<keyword evidence="2 10" id="KW-0812">Transmembrane</keyword>
<dbReference type="OrthoDB" id="1727429at2759"/>
<dbReference type="EMBL" id="VIBQ01000017">
    <property type="protein sequence ID" value="KAB8360826.1"/>
    <property type="molecule type" value="Genomic_DNA"/>
</dbReference>
<proteinExistence type="predicted"/>
<dbReference type="InterPro" id="IPR056196">
    <property type="entry name" value="Mmc1_C"/>
</dbReference>
<reference evidence="12 13" key="1">
    <citation type="submission" date="2019-06" db="EMBL/GenBank/DDBJ databases">
        <title>A chromosomal-level reference genome of Carpinus fangiana (Coryloideae, Betulaceae).</title>
        <authorList>
            <person name="Yang X."/>
            <person name="Wang Z."/>
            <person name="Zhang L."/>
            <person name="Hao G."/>
            <person name="Liu J."/>
            <person name="Yang Y."/>
        </authorList>
    </citation>
    <scope>NUCLEOTIDE SEQUENCE [LARGE SCALE GENOMIC DNA]</scope>
    <source>
        <strain evidence="12">Cfa_2016G</strain>
        <tissue evidence="12">Leaf</tissue>
    </source>
</reference>
<keyword evidence="3 8" id="KW-0479">Metal-binding</keyword>
<keyword evidence="8" id="KW-0349">Heme</keyword>
<comment type="cofactor">
    <cofactor evidence="8">
        <name>heme</name>
        <dbReference type="ChEBI" id="CHEBI:30413"/>
    </cofactor>
</comment>
<dbReference type="CDD" id="cd11061">
    <property type="entry name" value="CYP67-like"/>
    <property type="match status" value="1"/>
</dbReference>
<dbReference type="GO" id="GO:0020037">
    <property type="term" value="F:heme binding"/>
    <property type="evidence" value="ECO:0007669"/>
    <property type="project" value="InterPro"/>
</dbReference>
<evidence type="ECO:0000313" key="12">
    <source>
        <dbReference type="EMBL" id="KAB8360826.1"/>
    </source>
</evidence>
<feature type="transmembrane region" description="Helical" evidence="10">
    <location>
        <begin position="1274"/>
        <end position="1292"/>
    </location>
</feature>
<dbReference type="GO" id="GO:0004497">
    <property type="term" value="F:monooxygenase activity"/>
    <property type="evidence" value="ECO:0007669"/>
    <property type="project" value="InterPro"/>
</dbReference>
<keyword evidence="13" id="KW-1185">Reference proteome</keyword>